<dbReference type="Gene3D" id="2.40.10.500">
    <property type="match status" value="2"/>
</dbReference>
<evidence type="ECO:0000256" key="6">
    <source>
        <dbReference type="ARBA" id="ARBA00022692"/>
    </source>
</evidence>
<dbReference type="Gene3D" id="2.60.40.10">
    <property type="entry name" value="Immunoglobulins"/>
    <property type="match status" value="3"/>
</dbReference>
<evidence type="ECO:0000256" key="9">
    <source>
        <dbReference type="ARBA" id="ARBA00022984"/>
    </source>
</evidence>
<dbReference type="InterPro" id="IPR003961">
    <property type="entry name" value="FN3_dom"/>
</dbReference>
<dbReference type="Gene3D" id="2.40.10.340">
    <property type="entry name" value="Rod shape-determining protein MreC, domain 1"/>
    <property type="match status" value="1"/>
</dbReference>
<dbReference type="PROSITE" id="PS51910">
    <property type="entry name" value="GH18_2"/>
    <property type="match status" value="1"/>
</dbReference>
<reference evidence="15" key="1">
    <citation type="journal article" date="2021" name="Genome Biol. Evol.">
        <title>A High-Quality Reference Genome for a Parasitic Bivalve with Doubly Uniparental Inheritance (Bivalvia: Unionida).</title>
        <authorList>
            <person name="Smith C.H."/>
        </authorList>
    </citation>
    <scope>NUCLEOTIDE SEQUENCE</scope>
    <source>
        <strain evidence="15">CHS0354</strain>
    </source>
</reference>
<dbReference type="InterPro" id="IPR013783">
    <property type="entry name" value="Ig-like_fold"/>
</dbReference>
<dbReference type="Pfam" id="PF04085">
    <property type="entry name" value="MreC"/>
    <property type="match status" value="1"/>
</dbReference>
<protein>
    <recommendedName>
        <fullName evidence="14">GH18 domain-containing protein</fullName>
    </recommendedName>
</protein>
<keyword evidence="8" id="KW-0133">Cell shape</keyword>
<keyword evidence="10 13" id="KW-1133">Transmembrane helix</keyword>
<feature type="transmembrane region" description="Helical" evidence="13">
    <location>
        <begin position="1161"/>
        <end position="1180"/>
    </location>
</feature>
<dbReference type="GO" id="GO:0005886">
    <property type="term" value="C:plasma membrane"/>
    <property type="evidence" value="ECO:0007669"/>
    <property type="project" value="UniProtKB-SubCell"/>
</dbReference>
<evidence type="ECO:0000256" key="12">
    <source>
        <dbReference type="ARBA" id="ARBA00023316"/>
    </source>
</evidence>
<accession>A0AAE0T717</accession>
<dbReference type="GO" id="GO:0071972">
    <property type="term" value="F:peptidoglycan L,D-transpeptidase activity"/>
    <property type="evidence" value="ECO:0007669"/>
    <property type="project" value="TreeGrafter"/>
</dbReference>
<feature type="transmembrane region" description="Helical" evidence="13">
    <location>
        <begin position="1192"/>
        <end position="1212"/>
    </location>
</feature>
<dbReference type="Gene3D" id="3.90.1310.10">
    <property type="entry name" value="Penicillin-binding protein 2a (Domain 2)"/>
    <property type="match status" value="1"/>
</dbReference>
<dbReference type="Pfam" id="PF03717">
    <property type="entry name" value="PBP_dimer"/>
    <property type="match status" value="1"/>
</dbReference>
<keyword evidence="7" id="KW-0378">Hydrolase</keyword>
<dbReference type="PANTHER" id="PTHR30627:SF2">
    <property type="entry name" value="PEPTIDOGLYCAN D,D-TRANSPEPTIDASE MRDA"/>
    <property type="match status" value="1"/>
</dbReference>
<dbReference type="GO" id="GO:0008360">
    <property type="term" value="P:regulation of cell shape"/>
    <property type="evidence" value="ECO:0007669"/>
    <property type="project" value="UniProtKB-KW"/>
</dbReference>
<dbReference type="InterPro" id="IPR036138">
    <property type="entry name" value="PBP_dimer_sf"/>
</dbReference>
<dbReference type="GO" id="GO:0008658">
    <property type="term" value="F:penicillin binding"/>
    <property type="evidence" value="ECO:0007669"/>
    <property type="project" value="InterPro"/>
</dbReference>
<dbReference type="InterPro" id="IPR055342">
    <property type="entry name" value="MreC_beta-barrel_core"/>
</dbReference>
<dbReference type="GO" id="GO:0006508">
    <property type="term" value="P:proteolysis"/>
    <property type="evidence" value="ECO:0007669"/>
    <property type="project" value="UniProtKB-KW"/>
</dbReference>
<evidence type="ECO:0000313" key="16">
    <source>
        <dbReference type="Proteomes" id="UP001195483"/>
    </source>
</evidence>
<dbReference type="InterPro" id="IPR005311">
    <property type="entry name" value="PBP_dimer"/>
</dbReference>
<dbReference type="InterPro" id="IPR050515">
    <property type="entry name" value="Beta-lactam/transpept"/>
</dbReference>
<evidence type="ECO:0000256" key="11">
    <source>
        <dbReference type="ARBA" id="ARBA00023136"/>
    </source>
</evidence>
<evidence type="ECO:0000256" key="8">
    <source>
        <dbReference type="ARBA" id="ARBA00022960"/>
    </source>
</evidence>
<evidence type="ECO:0000256" key="10">
    <source>
        <dbReference type="ARBA" id="ARBA00022989"/>
    </source>
</evidence>
<evidence type="ECO:0000313" key="15">
    <source>
        <dbReference type="EMBL" id="KAK3604959.1"/>
    </source>
</evidence>
<dbReference type="FunFam" id="3.40.710.10:FF:000024">
    <property type="entry name" value="Penicillin-binding protein 2"/>
    <property type="match status" value="1"/>
</dbReference>
<dbReference type="InterPro" id="IPR017853">
    <property type="entry name" value="GH"/>
</dbReference>
<dbReference type="Gene3D" id="2.40.10.350">
    <property type="entry name" value="Rod shape-determining protein MreC, domain 2"/>
    <property type="match status" value="1"/>
</dbReference>
<comment type="caution">
    <text evidence="15">The sequence shown here is derived from an EMBL/GenBank/DDBJ whole genome shotgun (WGS) entry which is preliminary data.</text>
</comment>
<evidence type="ECO:0000256" key="7">
    <source>
        <dbReference type="ARBA" id="ARBA00022801"/>
    </source>
</evidence>
<dbReference type="SUPFAM" id="SSF51445">
    <property type="entry name" value="(Trans)glycosidases"/>
    <property type="match status" value="1"/>
</dbReference>
<evidence type="ECO:0000259" key="14">
    <source>
        <dbReference type="PROSITE" id="PS51910"/>
    </source>
</evidence>
<dbReference type="Gene3D" id="3.30.1390.30">
    <property type="entry name" value="Penicillin-binding protein 2a, domain 3"/>
    <property type="match status" value="1"/>
</dbReference>
<dbReference type="InterPro" id="IPR001460">
    <property type="entry name" value="PCN-bd_Tpept"/>
</dbReference>
<evidence type="ECO:0000256" key="13">
    <source>
        <dbReference type="SAM" id="Phobius"/>
    </source>
</evidence>
<keyword evidence="3" id="KW-1003">Cell membrane</keyword>
<dbReference type="SMART" id="SM00060">
    <property type="entry name" value="FN3"/>
    <property type="match status" value="3"/>
</dbReference>
<name>A0AAE0T717_9BIVA</name>
<organism evidence="15 16">
    <name type="scientific">Potamilus streckersoni</name>
    <dbReference type="NCBI Taxonomy" id="2493646"/>
    <lineage>
        <taxon>Eukaryota</taxon>
        <taxon>Metazoa</taxon>
        <taxon>Spiralia</taxon>
        <taxon>Lophotrochozoa</taxon>
        <taxon>Mollusca</taxon>
        <taxon>Bivalvia</taxon>
        <taxon>Autobranchia</taxon>
        <taxon>Heteroconchia</taxon>
        <taxon>Palaeoheterodonta</taxon>
        <taxon>Unionida</taxon>
        <taxon>Unionoidea</taxon>
        <taxon>Unionidae</taxon>
        <taxon>Ambleminae</taxon>
        <taxon>Lampsilini</taxon>
        <taxon>Potamilus</taxon>
    </lineage>
</organism>
<dbReference type="SUPFAM" id="SSF56601">
    <property type="entry name" value="beta-lactamase/transpeptidase-like"/>
    <property type="match status" value="1"/>
</dbReference>
<comment type="subcellular location">
    <subcellularLocation>
        <location evidence="2">Cell membrane</location>
    </subcellularLocation>
    <subcellularLocation>
        <location evidence="1">Membrane</location>
        <topology evidence="1">Single-pass membrane protein</topology>
    </subcellularLocation>
</comment>
<gene>
    <name evidence="15" type="ORF">CHS0354_000623</name>
</gene>
<dbReference type="Gene3D" id="3.40.710.10">
    <property type="entry name" value="DD-peptidase/beta-lactamase superfamily"/>
    <property type="match status" value="1"/>
</dbReference>
<feature type="domain" description="GH18" evidence="14">
    <location>
        <begin position="93"/>
        <end position="434"/>
    </location>
</feature>
<dbReference type="InterPro" id="IPR042175">
    <property type="entry name" value="Cell/Rod_MreC_2"/>
</dbReference>
<dbReference type="SUPFAM" id="SSF56519">
    <property type="entry name" value="Penicillin binding protein dimerisation domain"/>
    <property type="match status" value="1"/>
</dbReference>
<keyword evidence="11 13" id="KW-0472">Membrane</keyword>
<dbReference type="Proteomes" id="UP001195483">
    <property type="component" value="Unassembled WGS sequence"/>
</dbReference>
<proteinExistence type="predicted"/>
<keyword evidence="12" id="KW-0961">Cell wall biogenesis/degradation</keyword>
<evidence type="ECO:0000256" key="3">
    <source>
        <dbReference type="ARBA" id="ARBA00022475"/>
    </source>
</evidence>
<dbReference type="GO" id="GO:0071555">
    <property type="term" value="P:cell wall organization"/>
    <property type="evidence" value="ECO:0007669"/>
    <property type="project" value="UniProtKB-KW"/>
</dbReference>
<keyword evidence="6 13" id="KW-0812">Transmembrane</keyword>
<evidence type="ECO:0000256" key="4">
    <source>
        <dbReference type="ARBA" id="ARBA00022519"/>
    </source>
</evidence>
<dbReference type="InterPro" id="IPR017790">
    <property type="entry name" value="Penicillin-binding_protein_2"/>
</dbReference>
<sequence length="1961" mass="215410">MLHGQTPVRIGVVGQRDTENKVAPTERNASTFTPLSVYAKGGKLYVGDDQRVLRFSTKNFVNGLSAEAVFGQINMVTPKVELPYKPHTTLPEKVILGYFRSWGSNYFAKPGESRLARLSSNVNVVMLSFVKANPGYEKGNLDMDIRGDNLGLEFGFKVRDLKSEIALIRKYKPDVRILLSVGGAKPDYNNWVGFLNGGAKKIKYFVDDIGADGINLDYENLATENPTRDANGGDVISAQRDNEIIACIDTARKYFPKGEYLLGYSVLHVTLYGRGKYRNSLPISKNTGLNLKALREKGSQLDFIDMQAYDAGAYALTGYGEKGKESYVVTDAEHHVDASIKVKNPDTQLMEYYLYNPIEGLKSCLDVANGVKVLWGLEIAKEGGGSGNQLSKVMARQLLDTMKVYREKYSNLVGWMLWDLDKPLEGLSYPTGKSAVDYADPTFLVQLWSESFGFANRRDPLYQTEGLVPSTGTSSDFSTIEYPSSVYVDVADNLYVADMIRSRVLRFANASTVVGNGTDKFVATKGYGVDANGVSSADWRIGNGAQITLPRDLEVVRKKISGKAVDKLIVLSQGNSIGLRYVATDGVGNSELDGYYGSIKEKSAAVMSPTDTTFANPSAVVIDTAADVMFVADKDNHRVLRFKGALAFNNYPLNTWDPWTKRIKADLAFGQTSLTSKATGTSMSQLKSPTGLALGANGYLYVADSVNNRILRFANAKSVTGTPSADLEITGLKGVNDIAISGDTLFVSEAGNHRVVLYKVSSTPPPATLSSFSAVFDATTKKVTISWSSSDESGITGYKLYRDQTVILERAKGGEYKYIDGITAFGSYRYYLRGTLSDGSEYSLGGQQIDYLEVPPAEITGFVASVSGKNVTLRWTATKEVDNEAFLIFRNGTQITTTEGRRVGTFTDSKQYSYVDRDLQPGIYTYQIKAKKLGTGSISVVLGSTNIEVFEPSSVSVENFTGIAASSTVTLSWKATRESNIKEYIVKRNGVKIGTTTAAGKGTFIAKNYSYQNTGVPEGAYTYTLDAIGVTDGVTHQNLGSVQVGIGVSIFVTLTSEGLSGTVQGSDVQFAWTATKEENNAKFILERDGAKITEIQGRGAGLFSVSKTYLYLDKNVSHGEHAYILKAVDVNNKEITVGVRSVIVGTSGISSSEKEEEGVTGVRGFLLTILFLFISLLLYSNQENASVRSMRVFGLYVIGPAQVFVSQVLSYFRLKEENARLVDENKRLTSELQKFISLGLLEKNMLKTTKFGHVIGERDFVVARVIHKNFSETHNYITLDIGSNKGVFEDAAVISELGLVGKVVYVTDDFSVVQPILSKDFAVAVVTKQTNVNAMIRWAGLPDRVNLKFIPAGTVVYSGEEVFTSNLSSFCNPGVKVGSIIKVAQKRDDIFLDIEVANSDEMLKVSEKNIVRSIPIEPARGIFVDRNGHVLVGNQPFYSISVLPVDFKEKNIPLLSKQLALDAGYLKSVIEESAKRNKYQPVIVRRDLDFETLAKVDETLWKLNGVKIEVQTKRSYSSSNHVHAFGYTGVVSKRMLEKYSNEEYSQNDIVGQNGLEQEYEKLLHGSKGKRQIVVNSVGEFVEEFNEGKENTEALNGKSLLLSIDKQLQLYVERVLDSLSVSGAVIAQNPKNGEVLAIASRPTYNPNLLEGFVDSKIWNQFANDRAKPLFDRSVQALYPPGSTYKMIASIAALQENVINTSWTVYCPGHFKFGDKIFKCNVPRGHGVVNIERAIAVSCNVFFYNLILKLGFKRWTEYGRLFGFGKKTGIDVPHEKTAVIPSREYFNKKYGVGKWTDGYLISLVIGQGEIITTPLQIINYISLIAEMGRVVKPHLAKAEIDEFGRVKRYFQFDTVNLKLSPDTWNVVRKAMLACVESGTGRAAGVKGFNIAGKTGTSQNPHGEDHAWFTGFAPFEDPKISVVVFLENAGSGGKQAAPVASKIFEKFFQLEKENALTIKPALNN</sequence>
<dbReference type="PANTHER" id="PTHR30627">
    <property type="entry name" value="PEPTIDOGLYCAN D,D-TRANSPEPTIDASE"/>
    <property type="match status" value="1"/>
</dbReference>
<dbReference type="Gene3D" id="3.20.20.80">
    <property type="entry name" value="Glycosidases"/>
    <property type="match status" value="1"/>
</dbReference>
<reference evidence="15" key="2">
    <citation type="journal article" date="2021" name="Genome Biol. Evol.">
        <title>Developing a high-quality reference genome for a parasitic bivalve with doubly uniparental inheritance (Bivalvia: Unionida).</title>
        <authorList>
            <person name="Smith C.H."/>
        </authorList>
    </citation>
    <scope>NUCLEOTIDE SEQUENCE</scope>
    <source>
        <strain evidence="15">CHS0354</strain>
        <tissue evidence="15">Mantle</tissue>
    </source>
</reference>
<evidence type="ECO:0000256" key="1">
    <source>
        <dbReference type="ARBA" id="ARBA00004167"/>
    </source>
</evidence>
<keyword evidence="4" id="KW-0997">Cell inner membrane</keyword>
<reference evidence="15" key="3">
    <citation type="submission" date="2023-05" db="EMBL/GenBank/DDBJ databases">
        <authorList>
            <person name="Smith C.H."/>
        </authorList>
    </citation>
    <scope>NUCLEOTIDE SEQUENCE</scope>
    <source>
        <strain evidence="15">CHS0354</strain>
        <tissue evidence="15">Mantle</tissue>
    </source>
</reference>
<dbReference type="InterPro" id="IPR012338">
    <property type="entry name" value="Beta-lactam/transpept-like"/>
</dbReference>
<dbReference type="GO" id="GO:0005975">
    <property type="term" value="P:carbohydrate metabolic process"/>
    <property type="evidence" value="ECO:0007669"/>
    <property type="project" value="InterPro"/>
</dbReference>
<keyword evidence="5" id="KW-0645">Protease</keyword>
<dbReference type="Pfam" id="PF00905">
    <property type="entry name" value="Transpeptidase"/>
    <property type="match status" value="1"/>
</dbReference>
<dbReference type="InterPro" id="IPR042177">
    <property type="entry name" value="Cell/Rod_1"/>
</dbReference>
<dbReference type="EMBL" id="JAEAOA010000085">
    <property type="protein sequence ID" value="KAK3604959.1"/>
    <property type="molecule type" value="Genomic_DNA"/>
</dbReference>
<keyword evidence="16" id="KW-1185">Reference proteome</keyword>
<evidence type="ECO:0000256" key="5">
    <source>
        <dbReference type="ARBA" id="ARBA00022670"/>
    </source>
</evidence>
<dbReference type="GO" id="GO:0009002">
    <property type="term" value="F:serine-type D-Ala-D-Ala carboxypeptidase activity"/>
    <property type="evidence" value="ECO:0007669"/>
    <property type="project" value="InterPro"/>
</dbReference>
<evidence type="ECO:0000256" key="2">
    <source>
        <dbReference type="ARBA" id="ARBA00004236"/>
    </source>
</evidence>
<dbReference type="SUPFAM" id="SSF101898">
    <property type="entry name" value="NHL repeat"/>
    <property type="match status" value="1"/>
</dbReference>
<dbReference type="InterPro" id="IPR001223">
    <property type="entry name" value="Glyco_hydro18_cat"/>
</dbReference>
<keyword evidence="9" id="KW-0573">Peptidoglycan synthesis</keyword>
<dbReference type="NCBIfam" id="TIGR03423">
    <property type="entry name" value="pbp2_mrdA"/>
    <property type="match status" value="1"/>
</dbReference>